<keyword evidence="3" id="KW-1185">Reference proteome</keyword>
<reference evidence="3" key="1">
    <citation type="submission" date="2018-05" db="EMBL/GenBank/DDBJ databases">
        <authorList>
            <person name="Li X."/>
        </authorList>
    </citation>
    <scope>NUCLEOTIDE SEQUENCE [LARGE SCALE GENOMIC DNA]</scope>
    <source>
        <strain evidence="3">LX32</strain>
    </source>
</reference>
<dbReference type="InterPro" id="IPR025293">
    <property type="entry name" value="YfiR/HmsC-like"/>
</dbReference>
<organism evidence="2 3">
    <name type="scientific">Phenylobacterium soli</name>
    <dbReference type="NCBI Taxonomy" id="2170551"/>
    <lineage>
        <taxon>Bacteria</taxon>
        <taxon>Pseudomonadati</taxon>
        <taxon>Pseudomonadota</taxon>
        <taxon>Alphaproteobacteria</taxon>
        <taxon>Caulobacterales</taxon>
        <taxon>Caulobacteraceae</taxon>
        <taxon>Phenylobacterium</taxon>
    </lineage>
</organism>
<gene>
    <name evidence="2" type="ORF">DJ017_16185</name>
</gene>
<evidence type="ECO:0000313" key="2">
    <source>
        <dbReference type="EMBL" id="RAK55937.1"/>
    </source>
</evidence>
<keyword evidence="1" id="KW-0732">Signal</keyword>
<feature type="signal peptide" evidence="1">
    <location>
        <begin position="1"/>
        <end position="31"/>
    </location>
</feature>
<dbReference type="Proteomes" id="UP000249254">
    <property type="component" value="Unassembled WGS sequence"/>
</dbReference>
<dbReference type="Pfam" id="PF13689">
    <property type="entry name" value="DUF4154"/>
    <property type="match status" value="1"/>
</dbReference>
<proteinExistence type="predicted"/>
<protein>
    <recommendedName>
        <fullName evidence="4">YfiR family protein</fullName>
    </recommendedName>
</protein>
<accession>A0A328AN15</accession>
<evidence type="ECO:0000313" key="3">
    <source>
        <dbReference type="Proteomes" id="UP000249254"/>
    </source>
</evidence>
<dbReference type="AlphaFoldDB" id="A0A328AN15"/>
<sequence>MRRPRTVAAARNWRLAAALVVALLFGAPAAAQTEYQVKGAMLYNIARFVDWPQTRRGQTSVQLCVLGSDPFGPALDAFDGRPVGQGVLKIRRVTRTEETGLCNMLFIPGSEATRLPGVLAALHGRPVLTVSETPGAAERGAVLNLFLEQSRVRFEINIDAAQRSGLTISSQLLKLARITHDRT</sequence>
<dbReference type="OrthoDB" id="277577at2"/>
<dbReference type="EMBL" id="QFYQ01000001">
    <property type="protein sequence ID" value="RAK55937.1"/>
    <property type="molecule type" value="Genomic_DNA"/>
</dbReference>
<comment type="caution">
    <text evidence="2">The sequence shown here is derived from an EMBL/GenBank/DDBJ whole genome shotgun (WGS) entry which is preliminary data.</text>
</comment>
<name>A0A328AN15_9CAUL</name>
<evidence type="ECO:0008006" key="4">
    <source>
        <dbReference type="Google" id="ProtNLM"/>
    </source>
</evidence>
<dbReference type="RefSeq" id="WP_111529685.1">
    <property type="nucleotide sequence ID" value="NZ_JBHRSG010000003.1"/>
</dbReference>
<feature type="chain" id="PRO_5016282105" description="YfiR family protein" evidence="1">
    <location>
        <begin position="32"/>
        <end position="183"/>
    </location>
</feature>
<evidence type="ECO:0000256" key="1">
    <source>
        <dbReference type="SAM" id="SignalP"/>
    </source>
</evidence>